<name>A0A822ZHH6_NELNU</name>
<evidence type="ECO:0000313" key="3">
    <source>
        <dbReference type="Proteomes" id="UP000607653"/>
    </source>
</evidence>
<gene>
    <name evidence="2" type="ORF">HUJ06_001351</name>
</gene>
<sequence length="29" mass="3550">MFPGSQFKQDEKLRIQTTRNRSEKENKPR</sequence>
<protein>
    <submittedName>
        <fullName evidence="2">Uncharacterized protein</fullName>
    </submittedName>
</protein>
<keyword evidence="3" id="KW-1185">Reference proteome</keyword>
<accession>A0A822ZHH6</accession>
<organism evidence="2 3">
    <name type="scientific">Nelumbo nucifera</name>
    <name type="common">Sacred lotus</name>
    <dbReference type="NCBI Taxonomy" id="4432"/>
    <lineage>
        <taxon>Eukaryota</taxon>
        <taxon>Viridiplantae</taxon>
        <taxon>Streptophyta</taxon>
        <taxon>Embryophyta</taxon>
        <taxon>Tracheophyta</taxon>
        <taxon>Spermatophyta</taxon>
        <taxon>Magnoliopsida</taxon>
        <taxon>Proteales</taxon>
        <taxon>Nelumbonaceae</taxon>
        <taxon>Nelumbo</taxon>
    </lineage>
</organism>
<comment type="caution">
    <text evidence="2">The sequence shown here is derived from an EMBL/GenBank/DDBJ whole genome shotgun (WGS) entry which is preliminary data.</text>
</comment>
<evidence type="ECO:0000256" key="1">
    <source>
        <dbReference type="SAM" id="MobiDB-lite"/>
    </source>
</evidence>
<evidence type="ECO:0000313" key="2">
    <source>
        <dbReference type="EMBL" id="DAD43121.1"/>
    </source>
</evidence>
<feature type="compositionally biased region" description="Basic and acidic residues" evidence="1">
    <location>
        <begin position="8"/>
        <end position="29"/>
    </location>
</feature>
<feature type="region of interest" description="Disordered" evidence="1">
    <location>
        <begin position="1"/>
        <end position="29"/>
    </location>
</feature>
<dbReference type="EMBL" id="DUZY01000006">
    <property type="protein sequence ID" value="DAD43121.1"/>
    <property type="molecule type" value="Genomic_DNA"/>
</dbReference>
<dbReference type="AlphaFoldDB" id="A0A822ZHH6"/>
<proteinExistence type="predicted"/>
<dbReference type="Proteomes" id="UP000607653">
    <property type="component" value="Unassembled WGS sequence"/>
</dbReference>
<reference evidence="2 3" key="1">
    <citation type="journal article" date="2020" name="Mol. Biol. Evol.">
        <title>Distinct Expression and Methylation Patterns for Genes with Different Fates following a Single Whole-Genome Duplication in Flowering Plants.</title>
        <authorList>
            <person name="Shi T."/>
            <person name="Rahmani R.S."/>
            <person name="Gugger P.F."/>
            <person name="Wang M."/>
            <person name="Li H."/>
            <person name="Zhang Y."/>
            <person name="Li Z."/>
            <person name="Wang Q."/>
            <person name="Van de Peer Y."/>
            <person name="Marchal K."/>
            <person name="Chen J."/>
        </authorList>
    </citation>
    <scope>NUCLEOTIDE SEQUENCE [LARGE SCALE GENOMIC DNA]</scope>
    <source>
        <tissue evidence="2">Leaf</tissue>
    </source>
</reference>